<protein>
    <submittedName>
        <fullName evidence="2">Uncharacterized protein</fullName>
    </submittedName>
</protein>
<feature type="region of interest" description="Disordered" evidence="1">
    <location>
        <begin position="197"/>
        <end position="233"/>
    </location>
</feature>
<dbReference type="Proteomes" id="UP000501690">
    <property type="component" value="Linkage Group LG1"/>
</dbReference>
<accession>A0A4D6KSC8</accession>
<sequence>MLPQQWVSPCGNKCTNKYSALTQIPWRVFCKKGCGSEGETWEECLEYCNLMCYKDPVLKDQQWSAYIDRSPGAASYSAFDLSQVVGLGRELKRRGRKIMLPQQWVSPCGNKCTNKYSALTQIPWRVFCKKGCGSEGETWEECLEYCNLMCYKDPVLKDQQWSAYIDRSPGAASYSAECFHACVSGCGYKFDVKKEKVDEVTPNRRPKPAPVEKPRPQPQEPSDLSEDVLSTSA</sequence>
<evidence type="ECO:0000313" key="2">
    <source>
        <dbReference type="EMBL" id="QCD76744.1"/>
    </source>
</evidence>
<gene>
    <name evidence="2" type="ORF">DEO72_LG1g365</name>
</gene>
<reference evidence="2 3" key="1">
    <citation type="submission" date="2019-04" db="EMBL/GenBank/DDBJ databases">
        <title>An improved genome assembly and genetic linkage map for asparagus bean, Vigna unguiculata ssp. sesquipedialis.</title>
        <authorList>
            <person name="Xia Q."/>
            <person name="Zhang R."/>
            <person name="Dong Y."/>
        </authorList>
    </citation>
    <scope>NUCLEOTIDE SEQUENCE [LARGE SCALE GENOMIC DNA]</scope>
    <source>
        <tissue evidence="2">Leaf</tissue>
    </source>
</reference>
<proteinExistence type="predicted"/>
<dbReference type="EMBL" id="CP039345">
    <property type="protein sequence ID" value="QCD76744.1"/>
    <property type="molecule type" value="Genomic_DNA"/>
</dbReference>
<evidence type="ECO:0000313" key="3">
    <source>
        <dbReference type="Proteomes" id="UP000501690"/>
    </source>
</evidence>
<dbReference type="AlphaFoldDB" id="A0A4D6KSC8"/>
<evidence type="ECO:0000256" key="1">
    <source>
        <dbReference type="SAM" id="MobiDB-lite"/>
    </source>
</evidence>
<name>A0A4D6KSC8_VIGUN</name>
<dbReference type="PANTHER" id="PTHR36053">
    <property type="entry name" value="OSJNBB0017I01.18 PROTEIN"/>
    <property type="match status" value="1"/>
</dbReference>
<dbReference type="PANTHER" id="PTHR36053:SF1">
    <property type="entry name" value="OS04G0680300 PROTEIN"/>
    <property type="match status" value="1"/>
</dbReference>
<keyword evidence="3" id="KW-1185">Reference proteome</keyword>
<organism evidence="2 3">
    <name type="scientific">Vigna unguiculata</name>
    <name type="common">Cowpea</name>
    <dbReference type="NCBI Taxonomy" id="3917"/>
    <lineage>
        <taxon>Eukaryota</taxon>
        <taxon>Viridiplantae</taxon>
        <taxon>Streptophyta</taxon>
        <taxon>Embryophyta</taxon>
        <taxon>Tracheophyta</taxon>
        <taxon>Spermatophyta</taxon>
        <taxon>Magnoliopsida</taxon>
        <taxon>eudicotyledons</taxon>
        <taxon>Gunneridae</taxon>
        <taxon>Pentapetalae</taxon>
        <taxon>rosids</taxon>
        <taxon>fabids</taxon>
        <taxon>Fabales</taxon>
        <taxon>Fabaceae</taxon>
        <taxon>Papilionoideae</taxon>
        <taxon>50 kb inversion clade</taxon>
        <taxon>NPAAA clade</taxon>
        <taxon>indigoferoid/millettioid clade</taxon>
        <taxon>Phaseoleae</taxon>
        <taxon>Vigna</taxon>
    </lineage>
</organism>